<dbReference type="OrthoDB" id="828244at2"/>
<evidence type="ECO:0008006" key="3">
    <source>
        <dbReference type="Google" id="ProtNLM"/>
    </source>
</evidence>
<sequence length="335" mass="39737">MIASYQELFETGKIKTEHLLIGNGFSIGLWKDFNYSSLYENQRETLDYKDRRLFEELHTTNFEYVLENIKRALSINKIFSYETDELIVSYERIKRALINGVVNVHPNNFDIQLNNGIDTNYTFSIFTNSIFTTNYDLIPYWLHVKLHNQHRTINDFFRRNGLYYLNFTPKKNDDSLNLYYLHGGLHLFVNEENVIEKVRKNGHEFLIDAVTESMEQNNIPLYVSEGKWEDKLEQIQSNKYLRFCYNSLRDISGHLTIYGHDLNESADKHIVDAIINSNVDVIAYGIYDLDRKEATSERIRSYFPDKEIYFFNSMTFDKSVKYISHPLAWGEPRNW</sequence>
<dbReference type="Pfam" id="PF16263">
    <property type="entry name" value="DUF4917"/>
    <property type="match status" value="1"/>
</dbReference>
<dbReference type="RefSeq" id="WP_101353448.1">
    <property type="nucleotide sequence ID" value="NZ_PIQO01000003.1"/>
</dbReference>
<organism evidence="1 2">
    <name type="scientific">Heyndrickxia camelliae</name>
    <dbReference type="NCBI Taxonomy" id="1707093"/>
    <lineage>
        <taxon>Bacteria</taxon>
        <taxon>Bacillati</taxon>
        <taxon>Bacillota</taxon>
        <taxon>Bacilli</taxon>
        <taxon>Bacillales</taxon>
        <taxon>Bacillaceae</taxon>
        <taxon>Heyndrickxia</taxon>
    </lineage>
</organism>
<protein>
    <recommendedName>
        <fullName evidence="3">DUF4917 domain-containing protein</fullName>
    </recommendedName>
</protein>
<dbReference type="AlphaFoldDB" id="A0A2N3LNG1"/>
<gene>
    <name evidence="1" type="ORF">CWO92_06825</name>
</gene>
<dbReference type="Proteomes" id="UP000233440">
    <property type="component" value="Unassembled WGS sequence"/>
</dbReference>
<comment type="caution">
    <text evidence="1">The sequence shown here is derived from an EMBL/GenBank/DDBJ whole genome shotgun (WGS) entry which is preliminary data.</text>
</comment>
<keyword evidence="2" id="KW-1185">Reference proteome</keyword>
<reference evidence="1 2" key="1">
    <citation type="submission" date="2017-11" db="EMBL/GenBank/DDBJ databases">
        <title>Bacillus camelliae sp. nov., isolated from pu'er tea.</title>
        <authorList>
            <person name="Niu L."/>
        </authorList>
    </citation>
    <scope>NUCLEOTIDE SEQUENCE [LARGE SCALE GENOMIC DNA]</scope>
    <source>
        <strain evidence="1 2">7578-1</strain>
    </source>
</reference>
<dbReference type="InterPro" id="IPR032581">
    <property type="entry name" value="DUF4917"/>
</dbReference>
<dbReference type="EMBL" id="PIQO01000003">
    <property type="protein sequence ID" value="PKR86079.1"/>
    <property type="molecule type" value="Genomic_DNA"/>
</dbReference>
<evidence type="ECO:0000313" key="2">
    <source>
        <dbReference type="Proteomes" id="UP000233440"/>
    </source>
</evidence>
<accession>A0A2N3LNG1</accession>
<name>A0A2N3LNG1_9BACI</name>
<evidence type="ECO:0000313" key="1">
    <source>
        <dbReference type="EMBL" id="PKR86079.1"/>
    </source>
</evidence>
<proteinExistence type="predicted"/>